<reference evidence="1 2" key="1">
    <citation type="submission" date="2016-10" db="EMBL/GenBank/DDBJ databases">
        <authorList>
            <person name="de Groot N.N."/>
        </authorList>
    </citation>
    <scope>NUCLEOTIDE SEQUENCE [LARGE SCALE GENOMIC DNA]</scope>
    <source>
        <strain evidence="1 2">DSM 21799</strain>
    </source>
</reference>
<dbReference type="AlphaFoldDB" id="A0A1H4K322"/>
<dbReference type="Proteomes" id="UP000199183">
    <property type="component" value="Unassembled WGS sequence"/>
</dbReference>
<protein>
    <submittedName>
        <fullName evidence="1">SIR2-like domain-containing protein</fullName>
    </submittedName>
</protein>
<gene>
    <name evidence="1" type="ORF">SAMN04489806_0986</name>
</gene>
<sequence>MVEALKEIKSLLSSSNTLPVLFVGSGLSQRYLGSPTWAGLLEYAATLVHRSLSYYEGLAADGPSNLRLPRIASRIAEDFYREWFDDPEYVASRDKYEKLVRNTGDPLKIELAQYLQGLSITNDETIAEEMEKLSAVRTHAVITTNYDSILEDALPDLELYVGQQSVLFSATQAVGEIYKIHGSAGDPTSMVLTDEDYKEYWARNPYLIAKVLTLFVEHPVIFLGYSLTDSHIQKLLGNLVECLTEEQLDTLNRRLIFVNRPKIDRAEGLRDSTITVEEHSFRVQELIIEDYGSLYDVLAELPQHFPVRLLRQLSESVYQLAYSSEPTGRVYVLPFEEAREDEVEVVVGVGTMERLGLKGYSAFTRTEFFLDMLVGATDHNVPNMMNELLPSVFRVAKFAPIWYPLFLAERAGDTVDLSALPRRARALLEGETALTPYPGRRPPEWDQLRFSELLASYPDLATNLGVGCRYELEDVLVLREYLRPELVGKTTIQTPLAKLCSRFDLLAFGHGFDGDRRELHRELGFKCA</sequence>
<evidence type="ECO:0000313" key="1">
    <source>
        <dbReference type="EMBL" id="SEB52793.1"/>
    </source>
</evidence>
<keyword evidence="2" id="KW-1185">Reference proteome</keyword>
<dbReference type="EMBL" id="FNRY01000001">
    <property type="protein sequence ID" value="SEB52793.1"/>
    <property type="molecule type" value="Genomic_DNA"/>
</dbReference>
<dbReference type="STRING" id="640635.SAMN04489806_0986"/>
<accession>A0A1H4K322</accession>
<name>A0A1H4K322_9MICO</name>
<proteinExistence type="predicted"/>
<evidence type="ECO:0000313" key="2">
    <source>
        <dbReference type="Proteomes" id="UP000199183"/>
    </source>
</evidence>
<dbReference type="Pfam" id="PF13289">
    <property type="entry name" value="SIR2_2"/>
    <property type="match status" value="1"/>
</dbReference>
<organism evidence="1 2">
    <name type="scientific">Paramicrobacterium humi</name>
    <dbReference type="NCBI Taxonomy" id="640635"/>
    <lineage>
        <taxon>Bacteria</taxon>
        <taxon>Bacillati</taxon>
        <taxon>Actinomycetota</taxon>
        <taxon>Actinomycetes</taxon>
        <taxon>Micrococcales</taxon>
        <taxon>Microbacteriaceae</taxon>
        <taxon>Paramicrobacterium</taxon>
    </lineage>
</organism>